<dbReference type="EMBL" id="UZAM01006653">
    <property type="protein sequence ID" value="VDO92518.1"/>
    <property type="molecule type" value="Genomic_DNA"/>
</dbReference>
<proteinExistence type="predicted"/>
<evidence type="ECO:0000313" key="3">
    <source>
        <dbReference type="Proteomes" id="UP000270296"/>
    </source>
</evidence>
<sequence length="88" mass="9900">MSYGWLFGPWRCQEHMWETIQHQVSNGAVVPRCARSYIPSVERHREQAVAVSFDEGRPKVSTLLGAQASQGRGGNERVPPWPHDSVVT</sequence>
<keyword evidence="3" id="KW-1185">Reference proteome</keyword>
<name>A0A183IBA6_9BILA</name>
<dbReference type="WBParaSite" id="SBAD_0000092301-mRNA-1">
    <property type="protein sequence ID" value="SBAD_0000092301-mRNA-1"/>
    <property type="gene ID" value="SBAD_0000092301"/>
</dbReference>
<protein>
    <submittedName>
        <fullName evidence="2 4">Uncharacterized protein</fullName>
    </submittedName>
</protein>
<feature type="region of interest" description="Disordered" evidence="1">
    <location>
        <begin position="63"/>
        <end position="88"/>
    </location>
</feature>
<accession>A0A183IBA6</accession>
<dbReference type="AlphaFoldDB" id="A0A183IBA6"/>
<reference evidence="2 3" key="2">
    <citation type="submission" date="2018-11" db="EMBL/GenBank/DDBJ databases">
        <authorList>
            <consortium name="Pathogen Informatics"/>
        </authorList>
    </citation>
    <scope>NUCLEOTIDE SEQUENCE [LARGE SCALE GENOMIC DNA]</scope>
</reference>
<dbReference type="Proteomes" id="UP000270296">
    <property type="component" value="Unassembled WGS sequence"/>
</dbReference>
<evidence type="ECO:0000313" key="4">
    <source>
        <dbReference type="WBParaSite" id="SBAD_0000092301-mRNA-1"/>
    </source>
</evidence>
<organism evidence="4">
    <name type="scientific">Soboliphyme baturini</name>
    <dbReference type="NCBI Taxonomy" id="241478"/>
    <lineage>
        <taxon>Eukaryota</taxon>
        <taxon>Metazoa</taxon>
        <taxon>Ecdysozoa</taxon>
        <taxon>Nematoda</taxon>
        <taxon>Enoplea</taxon>
        <taxon>Dorylaimia</taxon>
        <taxon>Dioctophymatida</taxon>
        <taxon>Dioctophymatoidea</taxon>
        <taxon>Soboliphymatidae</taxon>
        <taxon>Soboliphyme</taxon>
    </lineage>
</organism>
<evidence type="ECO:0000256" key="1">
    <source>
        <dbReference type="SAM" id="MobiDB-lite"/>
    </source>
</evidence>
<reference evidence="4" key="1">
    <citation type="submission" date="2016-06" db="UniProtKB">
        <authorList>
            <consortium name="WormBaseParasite"/>
        </authorList>
    </citation>
    <scope>IDENTIFICATION</scope>
</reference>
<evidence type="ECO:0000313" key="2">
    <source>
        <dbReference type="EMBL" id="VDO92518.1"/>
    </source>
</evidence>
<gene>
    <name evidence="2" type="ORF">SBAD_LOCUS900</name>
</gene>